<accession>A0ABS2FUM2</accession>
<dbReference type="RefSeq" id="WP_204802678.1">
    <property type="nucleotide sequence ID" value="NZ_JACSNX010000003.1"/>
</dbReference>
<dbReference type="Proteomes" id="UP000719500">
    <property type="component" value="Unassembled WGS sequence"/>
</dbReference>
<reference evidence="2 3" key="1">
    <citation type="journal article" date="2021" name="Sci. Rep.">
        <title>The distribution of antibiotic resistance genes in chicken gut microbiota commensals.</title>
        <authorList>
            <person name="Juricova H."/>
            <person name="Matiasovicova J."/>
            <person name="Kubasova T."/>
            <person name="Cejkova D."/>
            <person name="Rychlik I."/>
        </authorList>
    </citation>
    <scope>NUCLEOTIDE SEQUENCE [LARGE SCALE GENOMIC DNA]</scope>
    <source>
        <strain evidence="2 3">An411</strain>
    </source>
</reference>
<keyword evidence="3" id="KW-1185">Reference proteome</keyword>
<comment type="caution">
    <text evidence="2">The sequence shown here is derived from an EMBL/GenBank/DDBJ whole genome shotgun (WGS) entry which is preliminary data.</text>
</comment>
<evidence type="ECO:0000313" key="2">
    <source>
        <dbReference type="EMBL" id="MBM6850557.1"/>
    </source>
</evidence>
<feature type="compositionally biased region" description="Basic and acidic residues" evidence="1">
    <location>
        <begin position="57"/>
        <end position="77"/>
    </location>
</feature>
<protein>
    <submittedName>
        <fullName evidence="2">Uncharacterized protein</fullName>
    </submittedName>
</protein>
<sequence>MGKFLRLSFRRLCGILVFIISLPACLRNEKFEAFSLFMDFHKNAEKTSEKTGQCARGSEDRRPAAEANSPKDRKMLGEIDEGGETRHRRRLCFLHNQGLPKEVIFCYNTDTERRSLKNAAERSHIQLFAGSEDPLSRHQKLDRFPEF</sequence>
<feature type="region of interest" description="Disordered" evidence="1">
    <location>
        <begin position="46"/>
        <end position="82"/>
    </location>
</feature>
<proteinExistence type="predicted"/>
<dbReference type="EMBL" id="JACSNX010000003">
    <property type="protein sequence ID" value="MBM6850557.1"/>
    <property type="molecule type" value="Genomic_DNA"/>
</dbReference>
<gene>
    <name evidence="2" type="ORF">H9X91_03780</name>
</gene>
<evidence type="ECO:0000256" key="1">
    <source>
        <dbReference type="SAM" id="MobiDB-lite"/>
    </source>
</evidence>
<evidence type="ECO:0000313" key="3">
    <source>
        <dbReference type="Proteomes" id="UP000719500"/>
    </source>
</evidence>
<organism evidence="2 3">
    <name type="scientific">Oscillibacter valericigenes</name>
    <dbReference type="NCBI Taxonomy" id="351091"/>
    <lineage>
        <taxon>Bacteria</taxon>
        <taxon>Bacillati</taxon>
        <taxon>Bacillota</taxon>
        <taxon>Clostridia</taxon>
        <taxon>Eubacteriales</taxon>
        <taxon>Oscillospiraceae</taxon>
        <taxon>Oscillibacter</taxon>
    </lineage>
</organism>
<name>A0ABS2FUM2_9FIRM</name>